<dbReference type="SUPFAM" id="SSF48452">
    <property type="entry name" value="TPR-like"/>
    <property type="match status" value="1"/>
</dbReference>
<dbReference type="InterPro" id="IPR050498">
    <property type="entry name" value="Ycf3"/>
</dbReference>
<dbReference type="EMBL" id="BAABBM010000001">
    <property type="protein sequence ID" value="GAA3903183.1"/>
    <property type="molecule type" value="Genomic_DNA"/>
</dbReference>
<evidence type="ECO:0000256" key="2">
    <source>
        <dbReference type="ARBA" id="ARBA00022803"/>
    </source>
</evidence>
<dbReference type="PROSITE" id="PS50005">
    <property type="entry name" value="TPR"/>
    <property type="match status" value="1"/>
</dbReference>
<accession>A0ABP7LL16</accession>
<reference evidence="5" key="1">
    <citation type="journal article" date="2019" name="Int. J. Syst. Evol. Microbiol.">
        <title>The Global Catalogue of Microorganisms (GCM) 10K type strain sequencing project: providing services to taxonomists for standard genome sequencing and annotation.</title>
        <authorList>
            <consortium name="The Broad Institute Genomics Platform"/>
            <consortium name="The Broad Institute Genome Sequencing Center for Infectious Disease"/>
            <person name="Wu L."/>
            <person name="Ma J."/>
        </authorList>
    </citation>
    <scope>NUCLEOTIDE SEQUENCE [LARGE SCALE GENOMIC DNA]</scope>
    <source>
        <strain evidence="5">JCM 17543</strain>
    </source>
</reference>
<evidence type="ECO:0000313" key="5">
    <source>
        <dbReference type="Proteomes" id="UP001500827"/>
    </source>
</evidence>
<feature type="repeat" description="TPR" evidence="3">
    <location>
        <begin position="45"/>
        <end position="78"/>
    </location>
</feature>
<keyword evidence="1" id="KW-0677">Repeat</keyword>
<dbReference type="InterPro" id="IPR019734">
    <property type="entry name" value="TPR_rpt"/>
</dbReference>
<evidence type="ECO:0000256" key="3">
    <source>
        <dbReference type="PROSITE-ProRule" id="PRU00339"/>
    </source>
</evidence>
<protein>
    <submittedName>
        <fullName evidence="4">2OG-Fe(II) oxygenase</fullName>
    </submittedName>
</protein>
<dbReference type="InterPro" id="IPR012668">
    <property type="entry name" value="CHP02466"/>
</dbReference>
<keyword evidence="5" id="KW-1185">Reference proteome</keyword>
<proteinExistence type="predicted"/>
<dbReference type="InterPro" id="IPR011990">
    <property type="entry name" value="TPR-like_helical_dom_sf"/>
</dbReference>
<dbReference type="RefSeq" id="WP_344699775.1">
    <property type="nucleotide sequence ID" value="NZ_BAABBM010000001.1"/>
</dbReference>
<evidence type="ECO:0000256" key="1">
    <source>
        <dbReference type="ARBA" id="ARBA00022737"/>
    </source>
</evidence>
<dbReference type="Pfam" id="PF13759">
    <property type="entry name" value="2OG-FeII_Oxy_5"/>
    <property type="match status" value="1"/>
</dbReference>
<name>A0ABP7LL16_9SPHN</name>
<organism evidence="4 5">
    <name type="scientific">Sphingomonas limnosediminicola</name>
    <dbReference type="NCBI Taxonomy" id="940133"/>
    <lineage>
        <taxon>Bacteria</taxon>
        <taxon>Pseudomonadati</taxon>
        <taxon>Pseudomonadota</taxon>
        <taxon>Alphaproteobacteria</taxon>
        <taxon>Sphingomonadales</taxon>
        <taxon>Sphingomonadaceae</taxon>
        <taxon>Sphingomonas</taxon>
    </lineage>
</organism>
<dbReference type="PANTHER" id="PTHR44858">
    <property type="entry name" value="TETRATRICOPEPTIDE REPEAT PROTEIN 6"/>
    <property type="match status" value="1"/>
</dbReference>
<dbReference type="PANTHER" id="PTHR44858:SF1">
    <property type="entry name" value="UDP-N-ACETYLGLUCOSAMINE--PEPTIDE N-ACETYLGLUCOSAMINYLTRANSFERASE SPINDLY-RELATED"/>
    <property type="match status" value="1"/>
</dbReference>
<keyword evidence="2 3" id="KW-0802">TPR repeat</keyword>
<dbReference type="Pfam" id="PF13181">
    <property type="entry name" value="TPR_8"/>
    <property type="match status" value="1"/>
</dbReference>
<dbReference type="Gene3D" id="1.25.40.10">
    <property type="entry name" value="Tetratricopeptide repeat domain"/>
    <property type="match status" value="2"/>
</dbReference>
<gene>
    <name evidence="4" type="ORF">GCM10022276_22330</name>
</gene>
<evidence type="ECO:0000313" key="4">
    <source>
        <dbReference type="EMBL" id="GAA3903183.1"/>
    </source>
</evidence>
<sequence length="499" mass="55480">MTVVTARTVDPAEVLDRAIKSLKMLDTPLPLEDVDRALKLVPSDARLWHVKGLIHREQERRDLAIPALKRATELAPSEPLIAHGYARTLLEAGLPSVDAFGRALKLAPNNPDVTRGLVASLSAIGRSAEALAGLETVLRRSPLWTEGHVLLANLRWAEGEREGFTRSFEEALAQHPNSLELRREQLAALLEAEHFEEVFSRVAEGRRMFGDHILFSSHEVAALSESGNIAEADPLFSQLAELNFSNIDMWRVRHLIRAGRPDEASSVIDRWLGSSDEDLFWAYAATAWRMTGDSRSDWLEGDQRFVGVYDITDKLPAMDRLADTLRRLHVSKSQFFGQSVRGGTQTDGHLFQRIEPEIVALRDAVRSVVAEHAAQLPAVDPRHPLLRWRPKQVDFNGAWSVRLVGGGNHANHVHPMGWLSSAFYVVLPDDFGKDKAGWLTLGEPQAQLGVGVQPHRFIEPKPGTLALFPSWMWHGTRKFDEGERITVAFDVAAGRAPGS</sequence>
<comment type="caution">
    <text evidence="4">The sequence shown here is derived from an EMBL/GenBank/DDBJ whole genome shotgun (WGS) entry which is preliminary data.</text>
</comment>
<dbReference type="Proteomes" id="UP001500827">
    <property type="component" value="Unassembled WGS sequence"/>
</dbReference>
<dbReference type="Gene3D" id="2.60.120.620">
    <property type="entry name" value="q2cbj1_9rhob like domain"/>
    <property type="match status" value="1"/>
</dbReference>